<name>A0A9X4KSD8_9BACL</name>
<proteinExistence type="predicted"/>
<evidence type="ECO:0000313" key="2">
    <source>
        <dbReference type="Proteomes" id="UP001153404"/>
    </source>
</evidence>
<comment type="caution">
    <text evidence="1">The sequence shown here is derived from an EMBL/GenBank/DDBJ whole genome shotgun (WGS) entry which is preliminary data.</text>
</comment>
<reference evidence="1" key="1">
    <citation type="submission" date="2022-10" db="EMBL/GenBank/DDBJ databases">
        <title>Comparative genomic analysis of Cohnella hashimotonis sp. nov., isolated from the International Space Station.</title>
        <authorList>
            <person name="Simpson A."/>
            <person name="Venkateswaran K."/>
        </authorList>
    </citation>
    <scope>NUCLEOTIDE SEQUENCE</scope>
    <source>
        <strain evidence="1">DSM 28161</strain>
    </source>
</reference>
<dbReference type="Proteomes" id="UP001153404">
    <property type="component" value="Unassembled WGS sequence"/>
</dbReference>
<gene>
    <name evidence="1" type="ORF">OMP40_13755</name>
</gene>
<accession>A0A9X4KSD8</accession>
<protein>
    <submittedName>
        <fullName evidence="1">Uncharacterized protein</fullName>
    </submittedName>
</protein>
<dbReference type="RefSeq" id="WP_277532036.1">
    <property type="nucleotide sequence ID" value="NZ_JAPDIA010000003.1"/>
</dbReference>
<sequence length="88" mass="10097">MQKLTTSTHTPATLDVQLMLIPNLEDHVYQLAMTHLLEKIKVTKGELQESPYYLSDKTPVVRAIIPSTALSRFENDSAIYRIEKTDFF</sequence>
<keyword evidence="2" id="KW-1185">Reference proteome</keyword>
<organism evidence="1 2">
    <name type="scientific">Cohnella rhizosphaerae</name>
    <dbReference type="NCBI Taxonomy" id="1457232"/>
    <lineage>
        <taxon>Bacteria</taxon>
        <taxon>Bacillati</taxon>
        <taxon>Bacillota</taxon>
        <taxon>Bacilli</taxon>
        <taxon>Bacillales</taxon>
        <taxon>Paenibacillaceae</taxon>
        <taxon>Cohnella</taxon>
    </lineage>
</organism>
<dbReference type="AlphaFoldDB" id="A0A9X4KSD8"/>
<dbReference type="EMBL" id="JAPDIA010000003">
    <property type="protein sequence ID" value="MDG0810289.1"/>
    <property type="molecule type" value="Genomic_DNA"/>
</dbReference>
<evidence type="ECO:0000313" key="1">
    <source>
        <dbReference type="EMBL" id="MDG0810289.1"/>
    </source>
</evidence>